<dbReference type="Gene3D" id="1.10.1660.10">
    <property type="match status" value="1"/>
</dbReference>
<gene>
    <name evidence="2" type="ORF">LCGC14_2250270</name>
</gene>
<dbReference type="Pfam" id="PF13411">
    <property type="entry name" value="MerR_1"/>
    <property type="match status" value="1"/>
</dbReference>
<name>A0A0F9FXT9_9ZZZZ</name>
<dbReference type="GO" id="GO:0006355">
    <property type="term" value="P:regulation of DNA-templated transcription"/>
    <property type="evidence" value="ECO:0007669"/>
    <property type="project" value="InterPro"/>
</dbReference>
<dbReference type="GO" id="GO:0003677">
    <property type="term" value="F:DNA binding"/>
    <property type="evidence" value="ECO:0007669"/>
    <property type="project" value="InterPro"/>
</dbReference>
<dbReference type="InterPro" id="IPR000551">
    <property type="entry name" value="MerR-type_HTH_dom"/>
</dbReference>
<reference evidence="2" key="1">
    <citation type="journal article" date="2015" name="Nature">
        <title>Complex archaea that bridge the gap between prokaryotes and eukaryotes.</title>
        <authorList>
            <person name="Spang A."/>
            <person name="Saw J.H."/>
            <person name="Jorgensen S.L."/>
            <person name="Zaremba-Niedzwiedzka K."/>
            <person name="Martijn J."/>
            <person name="Lind A.E."/>
            <person name="van Eijk R."/>
            <person name="Schleper C."/>
            <person name="Guy L."/>
            <person name="Ettema T.J."/>
        </authorList>
    </citation>
    <scope>NUCLEOTIDE SEQUENCE</scope>
</reference>
<dbReference type="SMART" id="SM00422">
    <property type="entry name" value="HTH_MERR"/>
    <property type="match status" value="1"/>
</dbReference>
<dbReference type="AlphaFoldDB" id="A0A0F9FXT9"/>
<evidence type="ECO:0000313" key="2">
    <source>
        <dbReference type="EMBL" id="KKL55952.1"/>
    </source>
</evidence>
<dbReference type="EMBL" id="LAZR01030656">
    <property type="protein sequence ID" value="KKL55952.1"/>
    <property type="molecule type" value="Genomic_DNA"/>
</dbReference>
<dbReference type="PROSITE" id="PS50937">
    <property type="entry name" value="HTH_MERR_2"/>
    <property type="match status" value="1"/>
</dbReference>
<feature type="domain" description="HTH merR-type" evidence="1">
    <location>
        <begin position="3"/>
        <end position="56"/>
    </location>
</feature>
<comment type="caution">
    <text evidence="2">The sequence shown here is derived from an EMBL/GenBank/DDBJ whole genome shotgun (WGS) entry which is preliminary data.</text>
</comment>
<organism evidence="2">
    <name type="scientific">marine sediment metagenome</name>
    <dbReference type="NCBI Taxonomy" id="412755"/>
    <lineage>
        <taxon>unclassified sequences</taxon>
        <taxon>metagenomes</taxon>
        <taxon>ecological metagenomes</taxon>
    </lineage>
</organism>
<dbReference type="SUPFAM" id="SSF46955">
    <property type="entry name" value="Putative DNA-binding domain"/>
    <property type="match status" value="1"/>
</dbReference>
<proteinExistence type="predicted"/>
<sequence>MRKYTISEVSSLIAVKSHVIRYWEEEIPFLSPRKNLAGRRVYTGREVQLLLRLKHLLYDQKYTIEGAKKRIWQELNSSDLNYKSKIAEIRSDLINIWFKVRGIANDE</sequence>
<dbReference type="InterPro" id="IPR009061">
    <property type="entry name" value="DNA-bd_dom_put_sf"/>
</dbReference>
<protein>
    <recommendedName>
        <fullName evidence="1">HTH merR-type domain-containing protein</fullName>
    </recommendedName>
</protein>
<evidence type="ECO:0000259" key="1">
    <source>
        <dbReference type="PROSITE" id="PS50937"/>
    </source>
</evidence>
<accession>A0A0F9FXT9</accession>